<evidence type="ECO:0000259" key="10">
    <source>
        <dbReference type="Pfam" id="PF00970"/>
    </source>
</evidence>
<sequence>MTIAELQQKYKTNPTPALTDNSVFVPFKLLETQVIRPYTPIEDPNLGYTGKFELIVKHYVGGPCHTHLQLEGWRLFGHEGTILKYQYVANRDRHIGLIAGGTGLGDDKDDTKFTLLFANVTEQDIFSIHLHYLLDNPPANWTGRTGRVTKEVIQETLPKPGEGKVFVCGPLPMVASLSGLKNKDFTQGELSGALAELGYVKEEVFKF</sequence>
<dbReference type="GO" id="GO:0090524">
    <property type="term" value="F:cytochrome-b5 reductase activity, acting on NADH"/>
    <property type="evidence" value="ECO:0007669"/>
    <property type="project" value="UniProtKB-EC"/>
</dbReference>
<comment type="caution">
    <text evidence="11">The sequence shown here is derived from an EMBL/GenBank/DDBJ whole genome shotgun (WGS) entry which is preliminary data.</text>
</comment>
<evidence type="ECO:0000256" key="5">
    <source>
        <dbReference type="ARBA" id="ARBA00022630"/>
    </source>
</evidence>
<dbReference type="Gene3D" id="2.40.30.10">
    <property type="entry name" value="Translation factors"/>
    <property type="match status" value="1"/>
</dbReference>
<feature type="domain" description="Flavoprotein pyridine nucleotide cytochrome reductase-like FAD-binding" evidence="10">
    <location>
        <begin position="22"/>
        <end position="68"/>
    </location>
</feature>
<dbReference type="Gene3D" id="3.40.50.80">
    <property type="entry name" value="Nucleotide-binding domain of ferredoxin-NADP reductase (FNR) module"/>
    <property type="match status" value="1"/>
</dbReference>
<evidence type="ECO:0000259" key="9">
    <source>
        <dbReference type="Pfam" id="PF00175"/>
    </source>
</evidence>
<keyword evidence="12" id="KW-1185">Reference proteome</keyword>
<gene>
    <name evidence="11" type="ORF">BCR33DRAFT_711797</name>
</gene>
<keyword evidence="5 8" id="KW-0285">Flavoprotein</keyword>
<organism evidence="11 12">
    <name type="scientific">Rhizoclosmatium globosum</name>
    <dbReference type="NCBI Taxonomy" id="329046"/>
    <lineage>
        <taxon>Eukaryota</taxon>
        <taxon>Fungi</taxon>
        <taxon>Fungi incertae sedis</taxon>
        <taxon>Chytridiomycota</taxon>
        <taxon>Chytridiomycota incertae sedis</taxon>
        <taxon>Chytridiomycetes</taxon>
        <taxon>Chytridiales</taxon>
        <taxon>Chytriomycetaceae</taxon>
        <taxon>Rhizoclosmatium</taxon>
    </lineage>
</organism>
<dbReference type="SUPFAM" id="SSF52343">
    <property type="entry name" value="Ferredoxin reductase-like, C-terminal NADP-linked domain"/>
    <property type="match status" value="1"/>
</dbReference>
<dbReference type="InterPro" id="IPR008333">
    <property type="entry name" value="Cbr1-like_FAD-bd_dom"/>
</dbReference>
<evidence type="ECO:0000256" key="4">
    <source>
        <dbReference type="ARBA" id="ARBA00012011"/>
    </source>
</evidence>
<protein>
    <recommendedName>
        <fullName evidence="4">cytochrome-b5 reductase</fullName>
        <ecNumber evidence="4">1.6.2.2</ecNumber>
    </recommendedName>
</protein>
<dbReference type="PANTHER" id="PTHR19370">
    <property type="entry name" value="NADH-CYTOCHROME B5 REDUCTASE"/>
    <property type="match status" value="1"/>
</dbReference>
<dbReference type="OrthoDB" id="432685at2759"/>
<comment type="cofactor">
    <cofactor evidence="1 8">
        <name>FAD</name>
        <dbReference type="ChEBI" id="CHEBI:57692"/>
    </cofactor>
</comment>
<reference evidence="11 12" key="1">
    <citation type="submission" date="2016-07" db="EMBL/GenBank/DDBJ databases">
        <title>Pervasive Adenine N6-methylation of Active Genes in Fungi.</title>
        <authorList>
            <consortium name="DOE Joint Genome Institute"/>
            <person name="Mondo S.J."/>
            <person name="Dannebaum R.O."/>
            <person name="Kuo R.C."/>
            <person name="Labutti K."/>
            <person name="Haridas S."/>
            <person name="Kuo A."/>
            <person name="Salamov A."/>
            <person name="Ahrendt S.R."/>
            <person name="Lipzen A."/>
            <person name="Sullivan W."/>
            <person name="Andreopoulos W.B."/>
            <person name="Clum A."/>
            <person name="Lindquist E."/>
            <person name="Daum C."/>
            <person name="Ramamoorthy G.K."/>
            <person name="Gryganskyi A."/>
            <person name="Culley D."/>
            <person name="Magnuson J.K."/>
            <person name="James T.Y."/>
            <person name="O'Malley M.A."/>
            <person name="Stajich J.E."/>
            <person name="Spatafora J.W."/>
            <person name="Visel A."/>
            <person name="Grigoriev I.V."/>
        </authorList>
    </citation>
    <scope>NUCLEOTIDE SEQUENCE [LARGE SCALE GENOMIC DNA]</scope>
    <source>
        <strain evidence="11 12">JEL800</strain>
    </source>
</reference>
<dbReference type="Pfam" id="PF00175">
    <property type="entry name" value="NAD_binding_1"/>
    <property type="match status" value="1"/>
</dbReference>
<dbReference type="GO" id="GO:0005741">
    <property type="term" value="C:mitochondrial outer membrane"/>
    <property type="evidence" value="ECO:0007669"/>
    <property type="project" value="UniProtKB-SubCell"/>
</dbReference>
<feature type="binding site" evidence="8">
    <location>
        <position position="36"/>
    </location>
    <ligand>
        <name>FAD</name>
        <dbReference type="ChEBI" id="CHEBI:57692"/>
    </ligand>
</feature>
<comment type="similarity">
    <text evidence="3">Belongs to the flavoprotein pyridine nucleotide cytochrome reductase family.</text>
</comment>
<keyword evidence="6 8" id="KW-0274">FAD</keyword>
<evidence type="ECO:0000256" key="8">
    <source>
        <dbReference type="PIRSR" id="PIRSR601834-1"/>
    </source>
</evidence>
<comment type="subcellular location">
    <subcellularLocation>
        <location evidence="2">Mitochondrion outer membrane</location>
        <topology evidence="2">Single-pass membrane protein</topology>
    </subcellularLocation>
</comment>
<dbReference type="STRING" id="329046.A0A1Y2CZW6"/>
<evidence type="ECO:0000256" key="3">
    <source>
        <dbReference type="ARBA" id="ARBA00006105"/>
    </source>
</evidence>
<feature type="binding site" evidence="8">
    <location>
        <position position="57"/>
    </location>
    <ligand>
        <name>FAD</name>
        <dbReference type="ChEBI" id="CHEBI:57692"/>
    </ligand>
</feature>
<dbReference type="AlphaFoldDB" id="A0A1Y2CZW6"/>
<feature type="binding site" evidence="8">
    <location>
        <position position="37"/>
    </location>
    <ligand>
        <name>FAD</name>
        <dbReference type="ChEBI" id="CHEBI:57692"/>
    </ligand>
</feature>
<name>A0A1Y2CZW6_9FUNG</name>
<feature type="domain" description="Oxidoreductase FAD/NAD(P)-binding" evidence="9">
    <location>
        <begin position="119"/>
        <end position="176"/>
    </location>
</feature>
<evidence type="ECO:0000256" key="2">
    <source>
        <dbReference type="ARBA" id="ARBA00004572"/>
    </source>
</evidence>
<feature type="binding site" evidence="8">
    <location>
        <position position="55"/>
    </location>
    <ligand>
        <name>FAD</name>
        <dbReference type="ChEBI" id="CHEBI:57692"/>
    </ligand>
</feature>
<feature type="binding site" evidence="8">
    <location>
        <position position="38"/>
    </location>
    <ligand>
        <name>FAD</name>
        <dbReference type="ChEBI" id="CHEBI:57692"/>
    </ligand>
</feature>
<dbReference type="InterPro" id="IPR001433">
    <property type="entry name" value="OxRdtase_FAD/NAD-bd"/>
</dbReference>
<proteinExistence type="inferred from homology"/>
<dbReference type="Proteomes" id="UP000193642">
    <property type="component" value="Unassembled WGS sequence"/>
</dbReference>
<dbReference type="EC" id="1.6.2.2" evidence="4"/>
<dbReference type="PANTHER" id="PTHR19370:SF171">
    <property type="entry name" value="NADH-CYTOCHROME B5 REDUCTASE 2"/>
    <property type="match status" value="1"/>
</dbReference>
<evidence type="ECO:0000256" key="1">
    <source>
        <dbReference type="ARBA" id="ARBA00001974"/>
    </source>
</evidence>
<dbReference type="InterPro" id="IPR039261">
    <property type="entry name" value="FNR_nucleotide-bd"/>
</dbReference>
<dbReference type="CDD" id="cd06183">
    <property type="entry name" value="cyt_b5_reduct_like"/>
    <property type="match status" value="1"/>
</dbReference>
<evidence type="ECO:0000256" key="6">
    <source>
        <dbReference type="ARBA" id="ARBA00022827"/>
    </source>
</evidence>
<evidence type="ECO:0000313" key="11">
    <source>
        <dbReference type="EMBL" id="ORY52497.1"/>
    </source>
</evidence>
<dbReference type="Pfam" id="PF00970">
    <property type="entry name" value="FAD_binding_6"/>
    <property type="match status" value="1"/>
</dbReference>
<dbReference type="EMBL" id="MCGO01000003">
    <property type="protein sequence ID" value="ORY52497.1"/>
    <property type="molecule type" value="Genomic_DNA"/>
</dbReference>
<evidence type="ECO:0000256" key="7">
    <source>
        <dbReference type="ARBA" id="ARBA00023002"/>
    </source>
</evidence>
<accession>A0A1Y2CZW6</accession>
<dbReference type="InterPro" id="IPR001834">
    <property type="entry name" value="CBR-like"/>
</dbReference>
<keyword evidence="7" id="KW-0560">Oxidoreductase</keyword>
<evidence type="ECO:0000313" key="12">
    <source>
        <dbReference type="Proteomes" id="UP000193642"/>
    </source>
</evidence>